<protein>
    <recommendedName>
        <fullName evidence="1">Phosphodiester glycosidase domain-containing protein</fullName>
    </recommendedName>
</protein>
<sequence length="450" mass="50224">MRNTIITETHQNGEIQRFQVITGFAWENLQFAVPEFDPRAITEIARLYRLNIVEKNPSAYGRLVFFHVPDDIAFPFSDHSGTLQFFSKNITAKIQLQKLVREGNLHWAGVWKCRDTSVEEFLGQLEATHVLEMVTGKKDEITFIPIDGKVGFLSSLTFPLAVNSHFFLMDPTDLDSPFCELGTPHGLALKDGVVLNPPLNHRPCLLVDNTGICYTTQVELTDLVIELDSMHYRHNKNAIFYFRPEVRVTPPCNGTDVVITGNTVVAVNRGGNTIVPMAGFVLSLPNEISLKDTTVHFLGLEAYQFGIQVGPPMMRKSMMVDSLCCPFYNPLVEQVPYPSTVYPLPFETARAARIALGTNSEGNPVLVWAEGASKRNYLVGEESSGASLLELAQFCDRQHYQEIINLDGGGSAQIIYEGKRYLKIADRYEDNSEAERPIPLALVFSASCSQ</sequence>
<dbReference type="PANTHER" id="PTHR40446:SF2">
    <property type="entry name" value="N-ACETYLGLUCOSAMINE-1-PHOSPHODIESTER ALPHA-N-ACETYLGLUCOSAMINIDASE"/>
    <property type="match status" value="1"/>
</dbReference>
<keyword evidence="3" id="KW-1185">Reference proteome</keyword>
<dbReference type="Pfam" id="PF09992">
    <property type="entry name" value="NAGPA"/>
    <property type="match status" value="1"/>
</dbReference>
<proteinExistence type="predicted"/>
<dbReference type="AlphaFoldDB" id="A0A372MKB2"/>
<accession>A0A372MKB2</accession>
<evidence type="ECO:0000313" key="3">
    <source>
        <dbReference type="Proteomes" id="UP000264002"/>
    </source>
</evidence>
<dbReference type="RefSeq" id="WP_117328995.1">
    <property type="nucleotide sequence ID" value="NZ_QUWK01000001.1"/>
</dbReference>
<comment type="caution">
    <text evidence="2">The sequence shown here is derived from an EMBL/GenBank/DDBJ whole genome shotgun (WGS) entry which is preliminary data.</text>
</comment>
<organism evidence="2 3">
    <name type="scientific">Sphaerochaeta halotolerans</name>
    <dbReference type="NCBI Taxonomy" id="2293840"/>
    <lineage>
        <taxon>Bacteria</taxon>
        <taxon>Pseudomonadati</taxon>
        <taxon>Spirochaetota</taxon>
        <taxon>Spirochaetia</taxon>
        <taxon>Spirochaetales</taxon>
        <taxon>Sphaerochaetaceae</taxon>
        <taxon>Sphaerochaeta</taxon>
    </lineage>
</organism>
<evidence type="ECO:0000259" key="1">
    <source>
        <dbReference type="Pfam" id="PF09992"/>
    </source>
</evidence>
<dbReference type="Proteomes" id="UP000264002">
    <property type="component" value="Unassembled WGS sequence"/>
</dbReference>
<feature type="domain" description="Phosphodiester glycosidase" evidence="1">
    <location>
        <begin position="256"/>
        <end position="444"/>
    </location>
</feature>
<dbReference type="InterPro" id="IPR018711">
    <property type="entry name" value="NAGPA"/>
</dbReference>
<reference evidence="2 3" key="2">
    <citation type="submission" date="2018-09" db="EMBL/GenBank/DDBJ databases">
        <title>Genome of Sphaerochaeta halotolerans strain 4-11.</title>
        <authorList>
            <person name="Nazina T.N."/>
            <person name="Sokolova D.S."/>
        </authorList>
    </citation>
    <scope>NUCLEOTIDE SEQUENCE [LARGE SCALE GENOMIC DNA]</scope>
    <source>
        <strain evidence="2 3">4-11</strain>
    </source>
</reference>
<evidence type="ECO:0000313" key="2">
    <source>
        <dbReference type="EMBL" id="RFU96174.1"/>
    </source>
</evidence>
<gene>
    <name evidence="2" type="ORF">DYP60_00970</name>
</gene>
<dbReference type="EMBL" id="QUWK01000001">
    <property type="protein sequence ID" value="RFU96174.1"/>
    <property type="molecule type" value="Genomic_DNA"/>
</dbReference>
<reference evidence="3" key="1">
    <citation type="submission" date="2018-08" db="EMBL/GenBank/DDBJ databases">
        <authorList>
            <person name="Grouzdev D.S."/>
            <person name="Krutkina M.S."/>
        </authorList>
    </citation>
    <scope>NUCLEOTIDE SEQUENCE [LARGE SCALE GENOMIC DNA]</scope>
    <source>
        <strain evidence="3">4-11</strain>
    </source>
</reference>
<name>A0A372MKB2_9SPIR</name>
<dbReference type="PANTHER" id="PTHR40446">
    <property type="entry name" value="N-ACETYLGLUCOSAMINE-1-PHOSPHODIESTER ALPHA-N-ACETYLGLUCOSAMINIDASE"/>
    <property type="match status" value="1"/>
</dbReference>